<sequence>MTLPVLLLSLAILAATIGGFIVAEAVDTRTRAQKGADAAALAAARDVRDDMIWTFSRGHIVASPVGPITRTTWPTAFGISSMSGSPGATDFARRNDTTLSSYRPGVQRITTDVTTSSKVESPVGRKAQKTLTGEATATAQIDSSGIRCRHHTVIREPRTRVIISWKVTCRGNGSVAHASYTGPTALSAVITNEDAWRKLFDIRLVD</sequence>
<evidence type="ECO:0000259" key="1">
    <source>
        <dbReference type="Pfam" id="PF13400"/>
    </source>
</evidence>
<dbReference type="Pfam" id="PF13400">
    <property type="entry name" value="Tad"/>
    <property type="match status" value="1"/>
</dbReference>
<protein>
    <submittedName>
        <fullName evidence="2">Pilus assembly protein TadG-related protein</fullName>
    </submittedName>
</protein>
<evidence type="ECO:0000313" key="3">
    <source>
        <dbReference type="Proteomes" id="UP000784435"/>
    </source>
</evidence>
<dbReference type="AlphaFoldDB" id="A0A921MF67"/>
<reference evidence="2" key="1">
    <citation type="journal article" date="2021" name="PeerJ">
        <title>Extensive microbial diversity within the chicken gut microbiome revealed by metagenomics and culture.</title>
        <authorList>
            <person name="Gilroy R."/>
            <person name="Ravi A."/>
            <person name="Getino M."/>
            <person name="Pursley I."/>
            <person name="Horton D.L."/>
            <person name="Alikhan N.F."/>
            <person name="Baker D."/>
            <person name="Gharbi K."/>
            <person name="Hall N."/>
            <person name="Watson M."/>
            <person name="Adriaenssens E.M."/>
            <person name="Foster-Nyarko E."/>
            <person name="Jarju S."/>
            <person name="Secka A."/>
            <person name="Antonio M."/>
            <person name="Oren A."/>
            <person name="Chaudhuri R.R."/>
            <person name="La Ragione R."/>
            <person name="Hildebrand F."/>
            <person name="Pallen M.J."/>
        </authorList>
    </citation>
    <scope>NUCLEOTIDE SEQUENCE</scope>
    <source>
        <strain evidence="2">ChiGjej5B5-7349</strain>
    </source>
</reference>
<proteinExistence type="predicted"/>
<name>A0A921MF67_9MICO</name>
<evidence type="ECO:0000313" key="2">
    <source>
        <dbReference type="EMBL" id="HJG80244.1"/>
    </source>
</evidence>
<comment type="caution">
    <text evidence="2">The sequence shown here is derived from an EMBL/GenBank/DDBJ whole genome shotgun (WGS) entry which is preliminary data.</text>
</comment>
<dbReference type="EMBL" id="DYUK01000158">
    <property type="protein sequence ID" value="HJG80244.1"/>
    <property type="molecule type" value="Genomic_DNA"/>
</dbReference>
<accession>A0A921MF67</accession>
<organism evidence="2 3">
    <name type="scientific">Brevibacterium senegalense</name>
    <dbReference type="NCBI Taxonomy" id="1033736"/>
    <lineage>
        <taxon>Bacteria</taxon>
        <taxon>Bacillati</taxon>
        <taxon>Actinomycetota</taxon>
        <taxon>Actinomycetes</taxon>
        <taxon>Micrococcales</taxon>
        <taxon>Brevibacteriaceae</taxon>
        <taxon>Brevibacterium</taxon>
    </lineage>
</organism>
<reference evidence="2" key="2">
    <citation type="submission" date="2021-09" db="EMBL/GenBank/DDBJ databases">
        <authorList>
            <person name="Gilroy R."/>
        </authorList>
    </citation>
    <scope>NUCLEOTIDE SEQUENCE</scope>
    <source>
        <strain evidence="2">ChiGjej5B5-7349</strain>
    </source>
</reference>
<gene>
    <name evidence="2" type="ORF">K8V08_07510</name>
</gene>
<dbReference type="Proteomes" id="UP000784435">
    <property type="component" value="Unassembled WGS sequence"/>
</dbReference>
<feature type="domain" description="Putative Flp pilus-assembly TadG-like N-terminal" evidence="1">
    <location>
        <begin position="2"/>
        <end position="46"/>
    </location>
</feature>
<dbReference type="InterPro" id="IPR028087">
    <property type="entry name" value="Tad_N"/>
</dbReference>